<dbReference type="FunFam" id="3.40.50.10810:FF:000031">
    <property type="entry name" value="Helicase, SNF2/RAD54 family"/>
    <property type="match status" value="1"/>
</dbReference>
<dbReference type="KEGG" id="sdv:BN159_7455"/>
<keyword evidence="4" id="KW-0067">ATP-binding</keyword>
<proteinExistence type="predicted"/>
<dbReference type="PATRIC" id="fig|1214101.3.peg.7552"/>
<dbReference type="GO" id="GO:0005524">
    <property type="term" value="F:ATP binding"/>
    <property type="evidence" value="ECO:0007669"/>
    <property type="project" value="InterPro"/>
</dbReference>
<dbReference type="Gene3D" id="3.40.50.10810">
    <property type="entry name" value="Tandem AAA-ATPase domain"/>
    <property type="match status" value="1"/>
</dbReference>
<dbReference type="GO" id="GO:0004386">
    <property type="term" value="F:helicase activity"/>
    <property type="evidence" value="ECO:0007669"/>
    <property type="project" value="UniProtKB-KW"/>
</dbReference>
<feature type="domain" description="Helicase C-terminal" evidence="3">
    <location>
        <begin position="800"/>
        <end position="954"/>
    </location>
</feature>
<organism evidence="4 5">
    <name type="scientific">Streptomyces davaonensis (strain DSM 101723 / JCM 4913 / KCC S-0913 / 768)</name>
    <dbReference type="NCBI Taxonomy" id="1214101"/>
    <lineage>
        <taxon>Bacteria</taxon>
        <taxon>Bacillati</taxon>
        <taxon>Actinomycetota</taxon>
        <taxon>Actinomycetes</taxon>
        <taxon>Kitasatosporales</taxon>
        <taxon>Streptomycetaceae</taxon>
        <taxon>Streptomyces</taxon>
    </lineage>
</organism>
<sequence length="969" mass="104705">MLYPRRLGSVVKLEEYAIAAQTVPPATPSEIFELTHCCAVFVPGDPARTGRIAFWHPDTDTAPLVAAGSAEHLTVVVPGDDGVERVSVPAALLPVRAALPLLIRARASAEAHRAGAFWGSAAVLALQLVARGLLLPGLSPADHDAWRMGPLGAGDIERVRRLAAAMPPEAHAVPLTDAGALRLPDPEQLLRAFLDAVADTLPRTSAAPLVTGGPAYAAPEPQHLPGHRAWAADVAAGHDAGVRLSLRIEVPGLADVTAQDAAPVLRAVLQVHSVSDQALVSDAAQVWAGASAFGPRARMDALLALRRAARAWPPLAPLLSATAPDAVELADEEVTELLSTGARALAGAGVEVHWPRELARDLTARAVVGPPDDEQGPADLASDTPSFLSADALLSFDWRFALGEQQLTREDLDRLAEANRPLVRLRDQWVLIDPEEVRRAHGQQDRKLTPVDALSAALTGSTEVDGRRVEVRPTGWLAALRERLADPETQEPVPQPAALAATLRDYQRRGLNWLARMTSLGLGCCLADDMGLGKTITLIALHLHRQTDDSSAGPTLVVCPTSLMGNWQREIEKFAPGTPVRRFHGSRRDLEGLADGEFVLTTYGTMRLDARRLGEVRWGMVVADEAQHVKNPYSATARELRSIGARARVALTGTPVENNLSELWAILDWTTPGLLGRLVTFRTRYAQSIEGGQDPAAAERLARLVRPFLLRRRKSDPGIAPELPPKTETDRAVSLSKEQAGLYEAVVRETLAEIAGADSMARRGLIVKLLTGLKQICNHPAQYLKEERPRIAGRSGKLELLDELLDTILSEGAGVLVFTQYVRMGRLVERHLAARGINSQFLHGGTPIAERERLVRRFQDGEVPVFLLSLKAAGTGLNLTRAEHVVHYDRWWNPAVEAQATDRAYRIGQTRPVQVHRLIAEGTIEDRIADMLSRKKELADAVLGSGEAALTELTDAELADLVELRGGAR</sequence>
<dbReference type="SUPFAM" id="SSF52540">
    <property type="entry name" value="P-loop containing nucleoside triphosphate hydrolases"/>
    <property type="match status" value="2"/>
</dbReference>
<keyword evidence="4" id="KW-0547">Nucleotide-binding</keyword>
<dbReference type="Pfam" id="PF00271">
    <property type="entry name" value="Helicase_C"/>
    <property type="match status" value="1"/>
</dbReference>
<dbReference type="InterPro" id="IPR049730">
    <property type="entry name" value="SNF2/RAD54-like_C"/>
</dbReference>
<keyword evidence="5" id="KW-1185">Reference proteome</keyword>
<evidence type="ECO:0000313" key="5">
    <source>
        <dbReference type="Proteomes" id="UP000008043"/>
    </source>
</evidence>
<dbReference type="InterPro" id="IPR001650">
    <property type="entry name" value="Helicase_C-like"/>
</dbReference>
<accession>K4RFI3</accession>
<dbReference type="STRING" id="1214101.BN159_7455"/>
<dbReference type="Gene3D" id="3.40.50.300">
    <property type="entry name" value="P-loop containing nucleotide triphosphate hydrolases"/>
    <property type="match status" value="1"/>
</dbReference>
<dbReference type="PROSITE" id="PS51194">
    <property type="entry name" value="HELICASE_CTER"/>
    <property type="match status" value="1"/>
</dbReference>
<dbReference type="Proteomes" id="UP000008043">
    <property type="component" value="Chromosome"/>
</dbReference>
<evidence type="ECO:0000313" key="4">
    <source>
        <dbReference type="EMBL" id="CCK31834.1"/>
    </source>
</evidence>
<dbReference type="InterPro" id="IPR038718">
    <property type="entry name" value="SNF2-like_sf"/>
</dbReference>
<evidence type="ECO:0000256" key="1">
    <source>
        <dbReference type="ARBA" id="ARBA00022801"/>
    </source>
</evidence>
<dbReference type="GO" id="GO:0016787">
    <property type="term" value="F:hydrolase activity"/>
    <property type="evidence" value="ECO:0007669"/>
    <property type="project" value="UniProtKB-KW"/>
</dbReference>
<name>K4RFI3_STRDJ</name>
<dbReference type="InterPro" id="IPR022138">
    <property type="entry name" value="DUF3670"/>
</dbReference>
<dbReference type="SMART" id="SM00487">
    <property type="entry name" value="DEXDc"/>
    <property type="match status" value="1"/>
</dbReference>
<dbReference type="InterPro" id="IPR000330">
    <property type="entry name" value="SNF2_N"/>
</dbReference>
<dbReference type="PROSITE" id="PS51192">
    <property type="entry name" value="HELICASE_ATP_BIND_1"/>
    <property type="match status" value="1"/>
</dbReference>
<dbReference type="FunFam" id="3.40.50.300:FF:000533">
    <property type="entry name" value="Helicase, Snf2 family"/>
    <property type="match status" value="1"/>
</dbReference>
<evidence type="ECO:0000259" key="2">
    <source>
        <dbReference type="PROSITE" id="PS51192"/>
    </source>
</evidence>
<dbReference type="InterPro" id="IPR027417">
    <property type="entry name" value="P-loop_NTPase"/>
</dbReference>
<dbReference type="SMART" id="SM00490">
    <property type="entry name" value="HELICc"/>
    <property type="match status" value="1"/>
</dbReference>
<dbReference type="Pfam" id="PF00176">
    <property type="entry name" value="SNF2-rel_dom"/>
    <property type="match status" value="1"/>
</dbReference>
<reference evidence="4 5" key="1">
    <citation type="journal article" date="2012" name="J. Bacteriol.">
        <title>Genome sequence of the bacterium Streptomyces davawensis JCM 4913 and heterologous production of the unique antibiotic roseoflavin.</title>
        <authorList>
            <person name="Jankowitsch F."/>
            <person name="Schwarz J."/>
            <person name="Ruckert C."/>
            <person name="Gust B."/>
            <person name="Szczepanowski R."/>
            <person name="Blom J."/>
            <person name="Pelzer S."/>
            <person name="Kalinowski J."/>
            <person name="Mack M."/>
        </authorList>
    </citation>
    <scope>NUCLEOTIDE SEQUENCE [LARGE SCALE GENOMIC DNA]</scope>
    <source>
        <strain evidence="5">DSM 101723 / JCM 4913 / KCC S-0913 / 768</strain>
    </source>
</reference>
<gene>
    <name evidence="4" type="primary">helZ2</name>
    <name evidence="4" type="ORF">BN159_7455</name>
</gene>
<keyword evidence="1" id="KW-0378">Hydrolase</keyword>
<keyword evidence="4" id="KW-0347">Helicase</keyword>
<dbReference type="AlphaFoldDB" id="K4RFI3"/>
<dbReference type="EMBL" id="HE971709">
    <property type="protein sequence ID" value="CCK31834.1"/>
    <property type="molecule type" value="Genomic_DNA"/>
</dbReference>
<dbReference type="CDD" id="cd18793">
    <property type="entry name" value="SF2_C_SNF"/>
    <property type="match status" value="1"/>
</dbReference>
<protein>
    <submittedName>
        <fullName evidence="4">SNF2/RAD54 family helicase</fullName>
    </submittedName>
</protein>
<dbReference type="PANTHER" id="PTHR10799">
    <property type="entry name" value="SNF2/RAD54 HELICASE FAMILY"/>
    <property type="match status" value="1"/>
</dbReference>
<evidence type="ECO:0000259" key="3">
    <source>
        <dbReference type="PROSITE" id="PS51194"/>
    </source>
</evidence>
<dbReference type="HOGENOM" id="CLU_000315_21_8_11"/>
<dbReference type="eggNOG" id="COG0553">
    <property type="taxonomic scope" value="Bacteria"/>
</dbReference>
<feature type="domain" description="Helicase ATP-binding" evidence="2">
    <location>
        <begin position="515"/>
        <end position="673"/>
    </location>
</feature>
<dbReference type="InterPro" id="IPR014001">
    <property type="entry name" value="Helicase_ATP-bd"/>
</dbReference>
<dbReference type="Pfam" id="PF12419">
    <property type="entry name" value="DUF3670"/>
    <property type="match status" value="1"/>
</dbReference>